<evidence type="ECO:0000313" key="2">
    <source>
        <dbReference type="EMBL" id="KAK3768871.1"/>
    </source>
</evidence>
<protein>
    <submittedName>
        <fullName evidence="2">Uncharacterized protein</fullName>
    </submittedName>
</protein>
<organism evidence="2 3">
    <name type="scientific">Elysia crispata</name>
    <name type="common">lettuce slug</name>
    <dbReference type="NCBI Taxonomy" id="231223"/>
    <lineage>
        <taxon>Eukaryota</taxon>
        <taxon>Metazoa</taxon>
        <taxon>Spiralia</taxon>
        <taxon>Lophotrochozoa</taxon>
        <taxon>Mollusca</taxon>
        <taxon>Gastropoda</taxon>
        <taxon>Heterobranchia</taxon>
        <taxon>Euthyneura</taxon>
        <taxon>Panpulmonata</taxon>
        <taxon>Sacoglossa</taxon>
        <taxon>Placobranchoidea</taxon>
        <taxon>Plakobranchidae</taxon>
        <taxon>Elysia</taxon>
    </lineage>
</organism>
<dbReference type="Proteomes" id="UP001283361">
    <property type="component" value="Unassembled WGS sequence"/>
</dbReference>
<reference evidence="2" key="1">
    <citation type="journal article" date="2023" name="G3 (Bethesda)">
        <title>A reference genome for the long-term kleptoplast-retaining sea slug Elysia crispata morphotype clarki.</title>
        <authorList>
            <person name="Eastman K.E."/>
            <person name="Pendleton A.L."/>
            <person name="Shaikh M.A."/>
            <person name="Suttiyut T."/>
            <person name="Ogas R."/>
            <person name="Tomko P."/>
            <person name="Gavelis G."/>
            <person name="Widhalm J.R."/>
            <person name="Wisecaver J.H."/>
        </authorList>
    </citation>
    <scope>NUCLEOTIDE SEQUENCE</scope>
    <source>
        <strain evidence="2">ECLA1</strain>
    </source>
</reference>
<proteinExistence type="predicted"/>
<comment type="caution">
    <text evidence="2">The sequence shown here is derived from an EMBL/GenBank/DDBJ whole genome shotgun (WGS) entry which is preliminary data.</text>
</comment>
<evidence type="ECO:0000313" key="3">
    <source>
        <dbReference type="Proteomes" id="UP001283361"/>
    </source>
</evidence>
<dbReference type="EMBL" id="JAWDGP010004005">
    <property type="protein sequence ID" value="KAK3768871.1"/>
    <property type="molecule type" value="Genomic_DNA"/>
</dbReference>
<gene>
    <name evidence="2" type="ORF">RRG08_021879</name>
</gene>
<dbReference type="AlphaFoldDB" id="A0AAE1DFQ1"/>
<evidence type="ECO:0000256" key="1">
    <source>
        <dbReference type="SAM" id="MobiDB-lite"/>
    </source>
</evidence>
<feature type="compositionally biased region" description="Polar residues" evidence="1">
    <location>
        <begin position="72"/>
        <end position="85"/>
    </location>
</feature>
<dbReference type="PROSITE" id="PS51257">
    <property type="entry name" value="PROKAR_LIPOPROTEIN"/>
    <property type="match status" value="1"/>
</dbReference>
<accession>A0AAE1DFQ1</accession>
<sequence>MLVIRLTSPLASKSNQVHFASVLSCFISISRLIFYHLNVLFNGSSFLSRRDVTLRHALEPPLVPPKRRKSFTENIQSSSQEVPSL</sequence>
<feature type="region of interest" description="Disordered" evidence="1">
    <location>
        <begin position="65"/>
        <end position="85"/>
    </location>
</feature>
<keyword evidence="3" id="KW-1185">Reference proteome</keyword>
<name>A0AAE1DFQ1_9GAST</name>